<feature type="region of interest" description="Disordered" evidence="14">
    <location>
        <begin position="107"/>
        <end position="152"/>
    </location>
</feature>
<dbReference type="PROSITE" id="PS50812">
    <property type="entry name" value="PWWP"/>
    <property type="match status" value="1"/>
</dbReference>
<dbReference type="CDD" id="cd20143">
    <property type="entry name" value="PWWP_AtATX3-like"/>
    <property type="match status" value="1"/>
</dbReference>
<dbReference type="AlphaFoldDB" id="A0A6P8BZK4"/>
<organism evidence="20 21">
    <name type="scientific">Punica granatum</name>
    <name type="common">Pomegranate</name>
    <dbReference type="NCBI Taxonomy" id="22663"/>
    <lineage>
        <taxon>Eukaryota</taxon>
        <taxon>Viridiplantae</taxon>
        <taxon>Streptophyta</taxon>
        <taxon>Embryophyta</taxon>
        <taxon>Tracheophyta</taxon>
        <taxon>Spermatophyta</taxon>
        <taxon>Magnoliopsida</taxon>
        <taxon>eudicotyledons</taxon>
        <taxon>Gunneridae</taxon>
        <taxon>Pentapetalae</taxon>
        <taxon>rosids</taxon>
        <taxon>malvids</taxon>
        <taxon>Myrtales</taxon>
        <taxon>Lythraceae</taxon>
        <taxon>Punica</taxon>
    </lineage>
</organism>
<name>A0A6P8BZK4_PUNGR</name>
<feature type="domain" description="PHD-type" evidence="19">
    <location>
        <begin position="669"/>
        <end position="784"/>
    </location>
</feature>
<evidence type="ECO:0000259" key="15">
    <source>
        <dbReference type="PROSITE" id="PS50016"/>
    </source>
</evidence>
<evidence type="ECO:0000259" key="17">
    <source>
        <dbReference type="PROSITE" id="PS50812"/>
    </source>
</evidence>
<dbReference type="GO" id="GO:0008270">
    <property type="term" value="F:zinc ion binding"/>
    <property type="evidence" value="ECO:0007669"/>
    <property type="project" value="UniProtKB-KW"/>
</dbReference>
<evidence type="ECO:0000256" key="8">
    <source>
        <dbReference type="ARBA" id="ARBA00022833"/>
    </source>
</evidence>
<feature type="domain" description="SET" evidence="16">
    <location>
        <begin position="905"/>
        <end position="1022"/>
    </location>
</feature>
<evidence type="ECO:0000256" key="10">
    <source>
        <dbReference type="ARBA" id="ARBA00023242"/>
    </source>
</evidence>
<dbReference type="Pfam" id="PF13832">
    <property type="entry name" value="zf-HC5HC2H_2"/>
    <property type="match status" value="1"/>
</dbReference>
<dbReference type="FunFam" id="2.170.270.10:FF:000058">
    <property type="entry name" value="Histone-lysine N-methyltransferase"/>
    <property type="match status" value="1"/>
</dbReference>
<dbReference type="CDD" id="cd10518">
    <property type="entry name" value="SET_SETD1-like"/>
    <property type="match status" value="1"/>
</dbReference>
<feature type="region of interest" description="Disordered" evidence="14">
    <location>
        <begin position="66"/>
        <end position="86"/>
    </location>
</feature>
<feature type="domain" description="Post-SET" evidence="18">
    <location>
        <begin position="1031"/>
        <end position="1047"/>
    </location>
</feature>
<dbReference type="PROSITE" id="PS01359">
    <property type="entry name" value="ZF_PHD_1"/>
    <property type="match status" value="1"/>
</dbReference>
<evidence type="ECO:0000256" key="9">
    <source>
        <dbReference type="ARBA" id="ARBA00022853"/>
    </source>
</evidence>
<keyword evidence="4" id="KW-0949">S-adenosyl-L-methionine</keyword>
<dbReference type="Pfam" id="PF13831">
    <property type="entry name" value="PHD_2"/>
    <property type="match status" value="1"/>
</dbReference>
<keyword evidence="20" id="KW-1185">Reference proteome</keyword>
<dbReference type="RefSeq" id="XP_031376572.1">
    <property type="nucleotide sequence ID" value="XM_031520712.1"/>
</dbReference>
<dbReference type="Gene3D" id="2.170.270.10">
    <property type="entry name" value="SET domain"/>
    <property type="match status" value="1"/>
</dbReference>
<dbReference type="PROSITE" id="PS50280">
    <property type="entry name" value="SET"/>
    <property type="match status" value="1"/>
</dbReference>
<dbReference type="PANTHER" id="PTHR13793:SF92">
    <property type="entry name" value="HISTONE-LYSINE N-METHYLTRANSFERASE ATX3"/>
    <property type="match status" value="1"/>
</dbReference>
<dbReference type="InterPro" id="IPR011011">
    <property type="entry name" value="Znf_FYVE_PHD"/>
</dbReference>
<dbReference type="InterPro" id="IPR019787">
    <property type="entry name" value="Znf_PHD-finger"/>
</dbReference>
<keyword evidence="10" id="KW-0539">Nucleus</keyword>
<dbReference type="Gene3D" id="2.30.30.140">
    <property type="match status" value="1"/>
</dbReference>
<evidence type="ECO:0000256" key="5">
    <source>
        <dbReference type="ARBA" id="ARBA00022723"/>
    </source>
</evidence>
<keyword evidence="8" id="KW-0862">Zinc</keyword>
<evidence type="ECO:0000256" key="7">
    <source>
        <dbReference type="ARBA" id="ARBA00022771"/>
    </source>
</evidence>
<dbReference type="FunFam" id="3.30.40.10:FF:000454">
    <property type="entry name" value="Histone-lysine N-methyltransferase"/>
    <property type="match status" value="1"/>
</dbReference>
<evidence type="ECO:0000259" key="16">
    <source>
        <dbReference type="PROSITE" id="PS50280"/>
    </source>
</evidence>
<evidence type="ECO:0000256" key="11">
    <source>
        <dbReference type="ARBA" id="ARBA00052314"/>
    </source>
</evidence>
<reference evidence="20" key="1">
    <citation type="journal article" date="2020" name="Plant Biotechnol. J.">
        <title>The pomegranate (Punica granatum L.) draft genome dissects genetic divergence between soft- and hard-seeded cultivars.</title>
        <authorList>
            <person name="Luo X."/>
            <person name="Li H."/>
            <person name="Wu Z."/>
            <person name="Yao W."/>
            <person name="Zhao P."/>
            <person name="Cao D."/>
            <person name="Yu H."/>
            <person name="Li K."/>
            <person name="Poudel K."/>
            <person name="Zhao D."/>
            <person name="Zhang F."/>
            <person name="Xia X."/>
            <person name="Chen L."/>
            <person name="Wang Q."/>
            <person name="Jing D."/>
            <person name="Cao S."/>
        </authorList>
    </citation>
    <scope>NUCLEOTIDE SEQUENCE [LARGE SCALE GENOMIC DNA]</scope>
    <source>
        <strain evidence="20">cv. Tunisia</strain>
    </source>
</reference>
<dbReference type="InterPro" id="IPR000313">
    <property type="entry name" value="PWWP_dom"/>
</dbReference>
<evidence type="ECO:0000256" key="14">
    <source>
        <dbReference type="SAM" id="MobiDB-lite"/>
    </source>
</evidence>
<evidence type="ECO:0000256" key="6">
    <source>
        <dbReference type="ARBA" id="ARBA00022737"/>
    </source>
</evidence>
<evidence type="ECO:0000313" key="20">
    <source>
        <dbReference type="Proteomes" id="UP000515151"/>
    </source>
</evidence>
<dbReference type="InterPro" id="IPR025780">
    <property type="entry name" value="Hist-Lys_N-MeTrfase_ATX"/>
</dbReference>
<evidence type="ECO:0000256" key="13">
    <source>
        <dbReference type="PROSITE-ProRule" id="PRU00146"/>
    </source>
</evidence>
<dbReference type="PANTHER" id="PTHR13793">
    <property type="entry name" value="PHD FINGER PROTEINS"/>
    <property type="match status" value="1"/>
</dbReference>
<dbReference type="InterPro" id="IPR003616">
    <property type="entry name" value="Post-SET_dom"/>
</dbReference>
<dbReference type="GO" id="GO:0048188">
    <property type="term" value="C:Set1C/COMPASS complex"/>
    <property type="evidence" value="ECO:0007669"/>
    <property type="project" value="UniProtKB-ARBA"/>
</dbReference>
<dbReference type="InterPro" id="IPR010919">
    <property type="entry name" value="SAND-like_dom_sf"/>
</dbReference>
<evidence type="ECO:0000259" key="19">
    <source>
        <dbReference type="PROSITE" id="PS51805"/>
    </source>
</evidence>
<feature type="domain" description="PWWP" evidence="17">
    <location>
        <begin position="255"/>
        <end position="324"/>
    </location>
</feature>
<dbReference type="SMART" id="SM00317">
    <property type="entry name" value="SET"/>
    <property type="match status" value="1"/>
</dbReference>
<dbReference type="Pfam" id="PF00855">
    <property type="entry name" value="PWWP"/>
    <property type="match status" value="1"/>
</dbReference>
<gene>
    <name evidence="21" type="primary">LOC116192232</name>
</gene>
<dbReference type="GO" id="GO:0006325">
    <property type="term" value="P:chromatin organization"/>
    <property type="evidence" value="ECO:0007669"/>
    <property type="project" value="UniProtKB-KW"/>
</dbReference>
<dbReference type="Proteomes" id="UP000515151">
    <property type="component" value="Chromosome 1"/>
</dbReference>
<dbReference type="InterPro" id="IPR019786">
    <property type="entry name" value="Zinc_finger_PHD-type_CS"/>
</dbReference>
<comment type="subcellular location">
    <subcellularLocation>
        <location evidence="1">Nucleus</location>
    </subcellularLocation>
</comment>
<dbReference type="Gene3D" id="3.30.40.10">
    <property type="entry name" value="Zinc/RING finger domain, C3HC4 (zinc finger)"/>
    <property type="match status" value="3"/>
</dbReference>
<dbReference type="PROSITE" id="PS51566">
    <property type="entry name" value="SAM_MT43_TRX_MLL"/>
    <property type="match status" value="1"/>
</dbReference>
<dbReference type="CDD" id="cd15495">
    <property type="entry name" value="PHD_ATX3_4_5_like"/>
    <property type="match status" value="1"/>
</dbReference>
<dbReference type="InterPro" id="IPR046341">
    <property type="entry name" value="SET_dom_sf"/>
</dbReference>
<dbReference type="GO" id="GO:0032259">
    <property type="term" value="P:methylation"/>
    <property type="evidence" value="ECO:0007669"/>
    <property type="project" value="UniProtKB-KW"/>
</dbReference>
<dbReference type="InterPro" id="IPR013083">
    <property type="entry name" value="Znf_RING/FYVE/PHD"/>
</dbReference>
<feature type="domain" description="PHD-type" evidence="15">
    <location>
        <begin position="432"/>
        <end position="488"/>
    </location>
</feature>
<dbReference type="PROSITE" id="PS50868">
    <property type="entry name" value="POST_SET"/>
    <property type="match status" value="1"/>
</dbReference>
<evidence type="ECO:0000256" key="1">
    <source>
        <dbReference type="ARBA" id="ARBA00004123"/>
    </source>
</evidence>
<dbReference type="SUPFAM" id="SSF57903">
    <property type="entry name" value="FYVE/PHD zinc finger"/>
    <property type="match status" value="2"/>
</dbReference>
<dbReference type="SUPFAM" id="SSF82199">
    <property type="entry name" value="SET domain"/>
    <property type="match status" value="1"/>
</dbReference>
<protein>
    <submittedName>
        <fullName evidence="21">Histone-lysine N-methyltransferase ATX3</fullName>
    </submittedName>
</protein>
<dbReference type="PROSITE" id="PS50016">
    <property type="entry name" value="ZF_PHD_2"/>
    <property type="match status" value="2"/>
</dbReference>
<evidence type="ECO:0000313" key="21">
    <source>
        <dbReference type="RefSeq" id="XP_031376572.1"/>
    </source>
</evidence>
<dbReference type="Pfam" id="PF00628">
    <property type="entry name" value="PHD"/>
    <property type="match status" value="1"/>
</dbReference>
<dbReference type="OrthoDB" id="308383at2759"/>
<dbReference type="InterPro" id="IPR001965">
    <property type="entry name" value="Znf_PHD"/>
</dbReference>
<keyword evidence="6" id="KW-0677">Repeat</keyword>
<dbReference type="InterPro" id="IPR050701">
    <property type="entry name" value="Histone_Mod_Regulator"/>
</dbReference>
<proteinExistence type="predicted"/>
<reference evidence="21" key="2">
    <citation type="submission" date="2025-08" db="UniProtKB">
        <authorList>
            <consortium name="RefSeq"/>
        </authorList>
    </citation>
    <scope>IDENTIFICATION</scope>
    <source>
        <tissue evidence="21">Leaf</tissue>
    </source>
</reference>
<dbReference type="SMART" id="SM00293">
    <property type="entry name" value="PWWP"/>
    <property type="match status" value="1"/>
</dbReference>
<keyword evidence="2" id="KW-0489">Methyltransferase</keyword>
<dbReference type="Gene3D" id="3.10.390.10">
    <property type="entry name" value="SAND domain-like"/>
    <property type="match status" value="1"/>
</dbReference>
<feature type="compositionally biased region" description="Basic and acidic residues" evidence="14">
    <location>
        <begin position="66"/>
        <end position="78"/>
    </location>
</feature>
<dbReference type="InterPro" id="IPR001214">
    <property type="entry name" value="SET_dom"/>
</dbReference>
<feature type="domain" description="PHD-type" evidence="15">
    <location>
        <begin position="615"/>
        <end position="666"/>
    </location>
</feature>
<evidence type="ECO:0000256" key="2">
    <source>
        <dbReference type="ARBA" id="ARBA00022603"/>
    </source>
</evidence>
<dbReference type="GO" id="GO:0006357">
    <property type="term" value="P:regulation of transcription by RNA polymerase II"/>
    <property type="evidence" value="ECO:0007669"/>
    <property type="project" value="TreeGrafter"/>
</dbReference>
<dbReference type="PROSITE" id="PS51805">
    <property type="entry name" value="EPHD"/>
    <property type="match status" value="1"/>
</dbReference>
<keyword evidence="9" id="KW-0156">Chromatin regulator</keyword>
<evidence type="ECO:0000256" key="12">
    <source>
        <dbReference type="ARBA" id="ARBA00054897"/>
    </source>
</evidence>
<dbReference type="Pfam" id="PF00856">
    <property type="entry name" value="SET"/>
    <property type="match status" value="1"/>
</dbReference>
<keyword evidence="5" id="KW-0479">Metal-binding</keyword>
<comment type="function">
    <text evidence="12">Histone methyltransferase.</text>
</comment>
<dbReference type="SMART" id="SM00249">
    <property type="entry name" value="PHD"/>
    <property type="match status" value="3"/>
</dbReference>
<dbReference type="InterPro" id="IPR042011">
    <property type="entry name" value="ATX3/4/5_PHD"/>
</dbReference>
<sequence>MIVKRPMKFEMPNLKRCKLEEPDVESTAYLLAKSKKLKANGRCSFGKSAISGSCCSSEESKLDGEVECSSEKSNRQKESNGSTERFATPLLTYSRLRFKKGIPRSSDSVVCPSDNDQSRECIASSTGDAGHTGEEKEVPGSEPRCTKQLNEENGTANCEVAGDKELGSRAEDNNHFRIENAEALQEVKVRCTALNSFDFRRQLNSRSSLVYSVNSSPSIDSVGCVPSFSQKGTEQRRKGDVEMKKEVYRPEDFTVGDILWAKCGKKYPAWPAIVIDPWVSAPDSVLRCSVPGSLCVMFFGFSKNGTQRDYAWVKQGMIFPFAKYLDRFRGQTQLHKSKSSDFLKAVEEAILAEEGYIDLNLGNGEISCPEAKSSGSQEGVGLCQNQHEESKDRRACDSCGLIFSCKSTKRMKHPGGQVQVLCKRCAKLLESKQYCGICKKIWHHSDGGSWVCCDGCDVWVHAECAQIPSQLLKDLENIDYYCPDCTTKLSCRMAKPEKLQPKVKSVEKKQTSMSDQVTVVCNGMEGTYIPKLHMIVCNCGSCGSRKQTPSEWERHTGCRAKKWKCSVKVKGIMETLERWIAAYNDHGLDTSKLDMKQLTDFLKGKYEPVSAKWTTERCAICRWVEDWDYNKIIICNRCQIAVHQECYGASNVQDFTSWVCRACETPDVKRECCLCPVQGGALKPSDVGNLWVHVTCAWFRPEVGFLNHEKMEPATGIFRIPPSSFLKSCIICKQTHGSCMQCCKCATYFHAVCAARAGYSMELHCLEKDGRQITKKMIYCAVHRLPKPDSVLVVHTPSGIFSARSLVENKHNAFRGSRLVSKKDFPDSPEEVTDELEPLSAARCRVLRRSNQKKPEEAVCHRPMGPRIHSLDAVIGLRNDKELDGSKTFTSFKERLYHLQRTEDHRICFGKSGIHGWGLFARRDIQEGEMVVEYRGEQVRRSIADLREARYRSEGKDCYLFKISDEVVIDATYKGNIARLINHSCTPNCYARIMSMGDEDSRIVLIAKTNVSVGNELTYDYLFDPDEQDESKVPCLCRAPNCRKFMN</sequence>
<evidence type="ECO:0000259" key="18">
    <source>
        <dbReference type="PROSITE" id="PS50868"/>
    </source>
</evidence>
<dbReference type="SUPFAM" id="SSF63748">
    <property type="entry name" value="Tudor/PWWP/MBT"/>
    <property type="match status" value="1"/>
</dbReference>
<keyword evidence="7 13" id="KW-0863">Zinc-finger</keyword>
<evidence type="ECO:0000256" key="3">
    <source>
        <dbReference type="ARBA" id="ARBA00022679"/>
    </source>
</evidence>
<dbReference type="GO" id="GO:0008168">
    <property type="term" value="F:methyltransferase activity"/>
    <property type="evidence" value="ECO:0007669"/>
    <property type="project" value="UniProtKB-KW"/>
</dbReference>
<comment type="catalytic activity">
    <reaction evidence="11">
        <text>L-lysyl-[histone] + S-adenosyl-L-methionine = N(6)-methyl-L-lysyl-[histone] + S-adenosyl-L-homocysteine + H(+)</text>
        <dbReference type="Rhea" id="RHEA:10024"/>
        <dbReference type="Rhea" id="RHEA-COMP:9845"/>
        <dbReference type="Rhea" id="RHEA-COMP:9846"/>
        <dbReference type="ChEBI" id="CHEBI:15378"/>
        <dbReference type="ChEBI" id="CHEBI:29969"/>
        <dbReference type="ChEBI" id="CHEBI:57856"/>
        <dbReference type="ChEBI" id="CHEBI:59789"/>
        <dbReference type="ChEBI" id="CHEBI:61929"/>
    </reaction>
</comment>
<accession>A0A6P8BZK4</accession>
<dbReference type="CDD" id="cd15517">
    <property type="entry name" value="PHD_TCF19_like"/>
    <property type="match status" value="1"/>
</dbReference>
<dbReference type="GeneID" id="116192232"/>
<evidence type="ECO:0000256" key="4">
    <source>
        <dbReference type="ARBA" id="ARBA00022691"/>
    </source>
</evidence>
<dbReference type="InterPro" id="IPR034732">
    <property type="entry name" value="EPHD"/>
</dbReference>
<keyword evidence="3" id="KW-0808">Transferase</keyword>
<dbReference type="SMART" id="SM00508">
    <property type="entry name" value="PostSET"/>
    <property type="match status" value="1"/>
</dbReference>
<dbReference type="FunFam" id="3.30.40.10:FF:000464">
    <property type="entry name" value="Histone-lysine N-methyltransferase"/>
    <property type="match status" value="1"/>
</dbReference>